<feature type="compositionally biased region" description="Polar residues" evidence="8">
    <location>
        <begin position="55"/>
        <end position="88"/>
    </location>
</feature>
<evidence type="ECO:0000256" key="8">
    <source>
        <dbReference type="SAM" id="MobiDB-lite"/>
    </source>
</evidence>
<dbReference type="InterPro" id="IPR008271">
    <property type="entry name" value="Ser/Thr_kinase_AS"/>
</dbReference>
<evidence type="ECO:0000256" key="2">
    <source>
        <dbReference type="ARBA" id="ARBA00022679"/>
    </source>
</evidence>
<dbReference type="GO" id="GO:0000226">
    <property type="term" value="P:microtubule cytoskeleton organization"/>
    <property type="evidence" value="ECO:0007669"/>
    <property type="project" value="TreeGrafter"/>
</dbReference>
<dbReference type="PANTHER" id="PTHR24346">
    <property type="entry name" value="MAP/MICROTUBULE AFFINITY-REGULATING KINASE"/>
    <property type="match status" value="1"/>
</dbReference>
<sequence length="498" mass="56168">MATGRLKYETNYHHITEPLKQIYYEQHRSHSNDDLLVKLESGGTNGSTRPRTRNHNWSSLGSLNSFGDSTVTPPSSQEHTGSNGNAQQRETLHSRFDFKQTLGKGTYGKVKLALDKRKNEQVAIKTIKKSRIENPHDLARIRREIDFMTSLNHPYIIKVKEVYESREKIILVMEYASGGELYDYLNRMKRIPESQARAIFRQIVSAVHFLHKNQIVHRDLKLENILIDHKGDIKLADFGLSNSWSPRRLLHTFCGSPLYASPEIVSGIPYYGPEVDCWSLGVLLYTLVYGSMPFQGGDYNRLVRNITAGDFIQPREQSGALTLIRACLTVLPSKRLTVDDIAVHWWVNLGYKHPPVYQPRHSSTQKNGNTTIANTTGWTLNGTSKPAVYMIESKSKGNSTGTPLANPPPSIGRPSVIALPSIIHNGHLVDVEMKSRTNTNGYSQMIFSNRSDDHTITNSNNKTEPILKSHQSGRRTSTDKHKTNTIAAKHSQPRTMAY</sequence>
<reference evidence="10" key="1">
    <citation type="submission" date="2021-02" db="EMBL/GenBank/DDBJ databases">
        <authorList>
            <person name="Nowell W R."/>
        </authorList>
    </citation>
    <scope>NUCLEOTIDE SEQUENCE</scope>
</reference>
<evidence type="ECO:0000256" key="4">
    <source>
        <dbReference type="ARBA" id="ARBA00022777"/>
    </source>
</evidence>
<dbReference type="InterPro" id="IPR000719">
    <property type="entry name" value="Prot_kinase_dom"/>
</dbReference>
<dbReference type="Proteomes" id="UP000663852">
    <property type="component" value="Unassembled WGS sequence"/>
</dbReference>
<dbReference type="Pfam" id="PF00069">
    <property type="entry name" value="Pkinase"/>
    <property type="match status" value="1"/>
</dbReference>
<dbReference type="GO" id="GO:0005524">
    <property type="term" value="F:ATP binding"/>
    <property type="evidence" value="ECO:0007669"/>
    <property type="project" value="UniProtKB-UniRule"/>
</dbReference>
<organism evidence="10 11">
    <name type="scientific">Adineta ricciae</name>
    <name type="common">Rotifer</name>
    <dbReference type="NCBI Taxonomy" id="249248"/>
    <lineage>
        <taxon>Eukaryota</taxon>
        <taxon>Metazoa</taxon>
        <taxon>Spiralia</taxon>
        <taxon>Gnathifera</taxon>
        <taxon>Rotifera</taxon>
        <taxon>Eurotatoria</taxon>
        <taxon>Bdelloidea</taxon>
        <taxon>Adinetida</taxon>
        <taxon>Adinetidae</taxon>
        <taxon>Adineta</taxon>
    </lineage>
</organism>
<keyword evidence="1 7" id="KW-0723">Serine/threonine-protein kinase</keyword>
<comment type="caution">
    <text evidence="10">The sequence shown here is derived from an EMBL/GenBank/DDBJ whole genome shotgun (WGS) entry which is preliminary data.</text>
</comment>
<dbReference type="PROSITE" id="PS00107">
    <property type="entry name" value="PROTEIN_KINASE_ATP"/>
    <property type="match status" value="1"/>
</dbReference>
<dbReference type="Gene3D" id="1.10.510.10">
    <property type="entry name" value="Transferase(Phosphotransferase) domain 1"/>
    <property type="match status" value="1"/>
</dbReference>
<dbReference type="PANTHER" id="PTHR24346:SF93">
    <property type="entry name" value="NUAK FAMILY SNF1-LIKE KINASE 1"/>
    <property type="match status" value="1"/>
</dbReference>
<keyword evidence="2" id="KW-0808">Transferase</keyword>
<evidence type="ECO:0000256" key="3">
    <source>
        <dbReference type="ARBA" id="ARBA00022741"/>
    </source>
</evidence>
<gene>
    <name evidence="10" type="ORF">EDS130_LOCUS6246</name>
</gene>
<dbReference type="AlphaFoldDB" id="A0A813UHC2"/>
<evidence type="ECO:0000256" key="7">
    <source>
        <dbReference type="RuleBase" id="RU000304"/>
    </source>
</evidence>
<keyword evidence="4" id="KW-0418">Kinase</keyword>
<evidence type="ECO:0000313" key="11">
    <source>
        <dbReference type="Proteomes" id="UP000663852"/>
    </source>
</evidence>
<dbReference type="InterPro" id="IPR011009">
    <property type="entry name" value="Kinase-like_dom_sf"/>
</dbReference>
<evidence type="ECO:0000259" key="9">
    <source>
        <dbReference type="PROSITE" id="PS50011"/>
    </source>
</evidence>
<proteinExistence type="inferred from homology"/>
<evidence type="ECO:0000313" key="10">
    <source>
        <dbReference type="EMBL" id="CAF0829163.1"/>
    </source>
</evidence>
<dbReference type="InterPro" id="IPR017441">
    <property type="entry name" value="Protein_kinase_ATP_BS"/>
</dbReference>
<evidence type="ECO:0000256" key="5">
    <source>
        <dbReference type="ARBA" id="ARBA00022840"/>
    </source>
</evidence>
<protein>
    <recommendedName>
        <fullName evidence="9">Protein kinase domain-containing protein</fullName>
    </recommendedName>
</protein>
<feature type="binding site" evidence="6">
    <location>
        <position position="129"/>
    </location>
    <ligand>
        <name>ATP</name>
        <dbReference type="ChEBI" id="CHEBI:30616"/>
    </ligand>
</feature>
<evidence type="ECO:0000256" key="1">
    <source>
        <dbReference type="ARBA" id="ARBA00022527"/>
    </source>
</evidence>
<dbReference type="GO" id="GO:0035556">
    <property type="term" value="P:intracellular signal transduction"/>
    <property type="evidence" value="ECO:0007669"/>
    <property type="project" value="TreeGrafter"/>
</dbReference>
<feature type="domain" description="Protein kinase" evidence="9">
    <location>
        <begin position="96"/>
        <end position="347"/>
    </location>
</feature>
<feature type="region of interest" description="Disordered" evidence="8">
    <location>
        <begin position="37"/>
        <end position="88"/>
    </location>
</feature>
<comment type="similarity">
    <text evidence="7">Belongs to the protein kinase superfamily.</text>
</comment>
<feature type="region of interest" description="Disordered" evidence="8">
    <location>
        <begin position="449"/>
        <end position="498"/>
    </location>
</feature>
<dbReference type="PROSITE" id="PS50011">
    <property type="entry name" value="PROTEIN_KINASE_DOM"/>
    <property type="match status" value="1"/>
</dbReference>
<dbReference type="PROSITE" id="PS00108">
    <property type="entry name" value="PROTEIN_KINASE_ST"/>
    <property type="match status" value="1"/>
</dbReference>
<keyword evidence="3 6" id="KW-0547">Nucleotide-binding</keyword>
<dbReference type="OrthoDB" id="193931at2759"/>
<dbReference type="FunFam" id="3.30.200.20:FF:000042">
    <property type="entry name" value="Aurora kinase A"/>
    <property type="match status" value="1"/>
</dbReference>
<evidence type="ECO:0000256" key="6">
    <source>
        <dbReference type="PROSITE-ProRule" id="PRU10141"/>
    </source>
</evidence>
<keyword evidence="5 6" id="KW-0067">ATP-binding</keyword>
<dbReference type="SUPFAM" id="SSF56112">
    <property type="entry name" value="Protein kinase-like (PK-like)"/>
    <property type="match status" value="1"/>
</dbReference>
<dbReference type="SMART" id="SM00220">
    <property type="entry name" value="S_TKc"/>
    <property type="match status" value="1"/>
</dbReference>
<accession>A0A813UHC2</accession>
<dbReference type="GO" id="GO:0005737">
    <property type="term" value="C:cytoplasm"/>
    <property type="evidence" value="ECO:0007669"/>
    <property type="project" value="TreeGrafter"/>
</dbReference>
<dbReference type="FunFam" id="1.10.510.10:FF:000571">
    <property type="entry name" value="Maternal embryonic leucine zipper kinase"/>
    <property type="match status" value="1"/>
</dbReference>
<dbReference type="GO" id="GO:0050321">
    <property type="term" value="F:tau-protein kinase activity"/>
    <property type="evidence" value="ECO:0007669"/>
    <property type="project" value="TreeGrafter"/>
</dbReference>
<name>A0A813UHC2_ADIRI</name>
<dbReference type="EMBL" id="CAJNOJ010000018">
    <property type="protein sequence ID" value="CAF0829163.1"/>
    <property type="molecule type" value="Genomic_DNA"/>
</dbReference>